<dbReference type="InterPro" id="IPR011993">
    <property type="entry name" value="PH-like_dom_sf"/>
</dbReference>
<protein>
    <submittedName>
        <fullName evidence="3">Amyloid beta A4 protein-binding family B member 3</fullName>
    </submittedName>
</protein>
<dbReference type="GO" id="GO:0005634">
    <property type="term" value="C:nucleus"/>
    <property type="evidence" value="ECO:0007669"/>
    <property type="project" value="TreeGrafter"/>
</dbReference>
<evidence type="ECO:0000313" key="4">
    <source>
        <dbReference type="Proteomes" id="UP000052978"/>
    </source>
</evidence>
<proteinExistence type="predicted"/>
<dbReference type="EMBL" id="KE164319">
    <property type="protein sequence ID" value="EPQ16963.1"/>
    <property type="molecule type" value="Genomic_DNA"/>
</dbReference>
<organism evidence="3 4">
    <name type="scientific">Myotis brandtii</name>
    <name type="common">Brandt's bat</name>
    <dbReference type="NCBI Taxonomy" id="109478"/>
    <lineage>
        <taxon>Eukaryota</taxon>
        <taxon>Metazoa</taxon>
        <taxon>Chordata</taxon>
        <taxon>Craniata</taxon>
        <taxon>Vertebrata</taxon>
        <taxon>Euteleostomi</taxon>
        <taxon>Mammalia</taxon>
        <taxon>Eutheria</taxon>
        <taxon>Laurasiatheria</taxon>
        <taxon>Chiroptera</taxon>
        <taxon>Yangochiroptera</taxon>
        <taxon>Vespertilionidae</taxon>
        <taxon>Myotis</taxon>
    </lineage>
</organism>
<dbReference type="Pfam" id="PF00640">
    <property type="entry name" value="PID"/>
    <property type="match status" value="1"/>
</dbReference>
<reference evidence="3 4" key="1">
    <citation type="journal article" date="2013" name="Nat. Commun.">
        <title>Genome analysis reveals insights into physiology and longevity of the Brandt's bat Myotis brandtii.</title>
        <authorList>
            <person name="Seim I."/>
            <person name="Fang X."/>
            <person name="Xiong Z."/>
            <person name="Lobanov A.V."/>
            <person name="Huang Z."/>
            <person name="Ma S."/>
            <person name="Feng Y."/>
            <person name="Turanov A.A."/>
            <person name="Zhu Y."/>
            <person name="Lenz T.L."/>
            <person name="Gerashchenko M.V."/>
            <person name="Fan D."/>
            <person name="Hee Yim S."/>
            <person name="Yao X."/>
            <person name="Jordan D."/>
            <person name="Xiong Y."/>
            <person name="Ma Y."/>
            <person name="Lyapunov A.N."/>
            <person name="Chen G."/>
            <person name="Kulakova O.I."/>
            <person name="Sun Y."/>
            <person name="Lee S.G."/>
            <person name="Bronson R.T."/>
            <person name="Moskalev A.A."/>
            <person name="Sunyaev S.R."/>
            <person name="Zhang G."/>
            <person name="Krogh A."/>
            <person name="Wang J."/>
            <person name="Gladyshev V.N."/>
        </authorList>
    </citation>
    <scope>NUCLEOTIDE SEQUENCE [LARGE SCALE GENOMIC DNA]</scope>
</reference>
<dbReference type="InterPro" id="IPR006020">
    <property type="entry name" value="PTB/PI_dom"/>
</dbReference>
<dbReference type="InterPro" id="IPR039576">
    <property type="entry name" value="APBB1/2/3"/>
</dbReference>
<accession>S7Q164</accession>
<dbReference type="Gene3D" id="2.30.29.30">
    <property type="entry name" value="Pleckstrin-homology domain (PH domain)/Phosphotyrosine-binding domain (PTB)"/>
    <property type="match status" value="2"/>
</dbReference>
<dbReference type="PANTHER" id="PTHR14058:SF10">
    <property type="entry name" value="AMYLOID-BETA A4 PRECURSOR PROTEIN-BINDING FAMILY B MEMBER 3"/>
    <property type="match status" value="1"/>
</dbReference>
<evidence type="ECO:0000259" key="2">
    <source>
        <dbReference type="PROSITE" id="PS01179"/>
    </source>
</evidence>
<dbReference type="AlphaFoldDB" id="S7Q164"/>
<dbReference type="PROSITE" id="PS01179">
    <property type="entry name" value="PID"/>
    <property type="match status" value="1"/>
</dbReference>
<evidence type="ECO:0000256" key="1">
    <source>
        <dbReference type="ARBA" id="ARBA00022737"/>
    </source>
</evidence>
<gene>
    <name evidence="3" type="ORF">D623_10027830</name>
</gene>
<dbReference type="GO" id="GO:0001540">
    <property type="term" value="F:amyloid-beta binding"/>
    <property type="evidence" value="ECO:0007669"/>
    <property type="project" value="InterPro"/>
</dbReference>
<dbReference type="SUPFAM" id="SSF50729">
    <property type="entry name" value="PH domain-like"/>
    <property type="match status" value="2"/>
</dbReference>
<dbReference type="GO" id="GO:0005737">
    <property type="term" value="C:cytoplasm"/>
    <property type="evidence" value="ECO:0007669"/>
    <property type="project" value="TreeGrafter"/>
</dbReference>
<name>S7Q164_MYOBR</name>
<dbReference type="FunFam" id="2.30.29.30:FF:000143">
    <property type="entry name" value="amyloid beta A4 precursor protein-binding family B member 3 isoform X2"/>
    <property type="match status" value="1"/>
</dbReference>
<dbReference type="SMART" id="SM00462">
    <property type="entry name" value="PTB"/>
    <property type="match status" value="1"/>
</dbReference>
<dbReference type="Proteomes" id="UP000052978">
    <property type="component" value="Unassembled WGS sequence"/>
</dbReference>
<keyword evidence="4" id="KW-1185">Reference proteome</keyword>
<sequence>MLGKDYMLAIILVNCDGVHGGRPEGIWGLRPPKGRSFSSLESSLDRSNSLSWYGEESYIQSMEPGAKCFAVRSLGWVEVPEEDLAPGKSSIAVSNCIQQLAQTRSRSQPPAGAWGEGQNMLMILKKDAMSLVNPLDHSLIHCQPLVHIRVWGVGSSKGRYQKVKLGAVEGWAGMLGITACSRKELSGSTCAEPSSDEAWCGQAEADAEEEPLWQCPVRLVTFIGVGRDPHTFGLIADLGRQSFQCAAFWCQPHAGGLSEAVQAACMVQYQKCLVASASRGKAWGAQARARLRLKRTSSVDSPGGPLPLPLLKGGVGGAGAAPRKRGIFSFLDAFRLKPSLLHMS</sequence>
<evidence type="ECO:0000313" key="3">
    <source>
        <dbReference type="EMBL" id="EPQ16963.1"/>
    </source>
</evidence>
<feature type="domain" description="PID" evidence="2">
    <location>
        <begin position="209"/>
        <end position="273"/>
    </location>
</feature>
<keyword evidence="1" id="KW-0677">Repeat</keyword>
<dbReference type="eggNOG" id="ENOG502QR5N">
    <property type="taxonomic scope" value="Eukaryota"/>
</dbReference>
<dbReference type="PANTHER" id="PTHR14058">
    <property type="entry name" value="AMYLOID BETA A4 PRECURSOR PROTEIN-BINDING FAMILY B"/>
    <property type="match status" value="1"/>
</dbReference>
<dbReference type="GO" id="GO:0006355">
    <property type="term" value="P:regulation of DNA-templated transcription"/>
    <property type="evidence" value="ECO:0007669"/>
    <property type="project" value="TreeGrafter"/>
</dbReference>